<feature type="domain" description="Activator of Hsp90 ATPase homologue 1/2-like C-terminal" evidence="3">
    <location>
        <begin position="122"/>
        <end position="191"/>
    </location>
</feature>
<feature type="compositionally biased region" description="Basic and acidic residues" evidence="2">
    <location>
        <begin position="68"/>
        <end position="89"/>
    </location>
</feature>
<gene>
    <name evidence="4" type="ORF">SAMN05421803_103406</name>
</gene>
<dbReference type="SUPFAM" id="SSF55961">
    <property type="entry name" value="Bet v1-like"/>
    <property type="match status" value="1"/>
</dbReference>
<accession>A0A1M6GGM3</accession>
<feature type="region of interest" description="Disordered" evidence="2">
    <location>
        <begin position="15"/>
        <end position="89"/>
    </location>
</feature>
<dbReference type="Proteomes" id="UP000184452">
    <property type="component" value="Unassembled WGS sequence"/>
</dbReference>
<evidence type="ECO:0000259" key="3">
    <source>
        <dbReference type="Pfam" id="PF08327"/>
    </source>
</evidence>
<dbReference type="InterPro" id="IPR023393">
    <property type="entry name" value="START-like_dom_sf"/>
</dbReference>
<evidence type="ECO:0000256" key="2">
    <source>
        <dbReference type="SAM" id="MobiDB-lite"/>
    </source>
</evidence>
<protein>
    <submittedName>
        <fullName evidence="4">Uncharacterized conserved protein YndB, AHSA1/START domain</fullName>
    </submittedName>
</protein>
<dbReference type="AlphaFoldDB" id="A0A1M6GGM3"/>
<dbReference type="InterPro" id="IPR013538">
    <property type="entry name" value="ASHA1/2-like_C"/>
</dbReference>
<feature type="compositionally biased region" description="Basic and acidic residues" evidence="2">
    <location>
        <begin position="38"/>
        <end position="52"/>
    </location>
</feature>
<proteinExistence type="inferred from homology"/>
<keyword evidence="5" id="KW-1185">Reference proteome</keyword>
<sequence>MVVPCAPSACRATLYGEGGRAPRYPRVPRENGSATVRGDGDRPRRFAARPEPHPGALESGTAGGGRGDPGRNDAGRGPDTTGERTMDVQRRIDDTRRTVAVDGEGDAATVTIAHDYATGVGDLWDACTDAGRLSRWFAPVSGDLRPGGAYRVEGNASGRVLACDPPKSFHVSWEFEGARSDVHVTLTPLPAEDGRERTRFELAHTSPLGAFWDEYGPGAGGVGWDLSVLGLTLHLETGSDVPLELTGWGTSAEALAFMERSGRAWEAAHLAAGADPEAVRACAERTIAAYTRAPDEASGEASGQG</sequence>
<dbReference type="Pfam" id="PF08327">
    <property type="entry name" value="AHSA1"/>
    <property type="match status" value="1"/>
</dbReference>
<organism evidence="4 5">
    <name type="scientific">Nocardiopsis flavescens</name>
    <dbReference type="NCBI Taxonomy" id="758803"/>
    <lineage>
        <taxon>Bacteria</taxon>
        <taxon>Bacillati</taxon>
        <taxon>Actinomycetota</taxon>
        <taxon>Actinomycetes</taxon>
        <taxon>Streptosporangiales</taxon>
        <taxon>Nocardiopsidaceae</taxon>
        <taxon>Nocardiopsis</taxon>
    </lineage>
</organism>
<comment type="similarity">
    <text evidence="1">Belongs to the AHA1 family.</text>
</comment>
<dbReference type="STRING" id="758803.SAMN05421803_103406"/>
<dbReference type="EMBL" id="FQZK01000003">
    <property type="protein sequence ID" value="SHJ09087.1"/>
    <property type="molecule type" value="Genomic_DNA"/>
</dbReference>
<name>A0A1M6GGM3_9ACTN</name>
<evidence type="ECO:0000313" key="4">
    <source>
        <dbReference type="EMBL" id="SHJ09087.1"/>
    </source>
</evidence>
<evidence type="ECO:0000256" key="1">
    <source>
        <dbReference type="ARBA" id="ARBA00006817"/>
    </source>
</evidence>
<reference evidence="4 5" key="1">
    <citation type="submission" date="2016-11" db="EMBL/GenBank/DDBJ databases">
        <authorList>
            <person name="Jaros S."/>
            <person name="Januszkiewicz K."/>
            <person name="Wedrychowicz H."/>
        </authorList>
    </citation>
    <scope>NUCLEOTIDE SEQUENCE [LARGE SCALE GENOMIC DNA]</scope>
    <source>
        <strain evidence="4 5">CGMCC 4.5723</strain>
    </source>
</reference>
<evidence type="ECO:0000313" key="5">
    <source>
        <dbReference type="Proteomes" id="UP000184452"/>
    </source>
</evidence>
<dbReference type="Gene3D" id="3.30.530.20">
    <property type="match status" value="1"/>
</dbReference>